<evidence type="ECO:0000256" key="3">
    <source>
        <dbReference type="ARBA" id="ARBA00022989"/>
    </source>
</evidence>
<evidence type="ECO:0000259" key="6">
    <source>
        <dbReference type="PROSITE" id="PS50850"/>
    </source>
</evidence>
<gene>
    <name evidence="7" type="ORF">ACFOVU_15960</name>
</gene>
<dbReference type="Proteomes" id="UP001595847">
    <property type="component" value="Unassembled WGS sequence"/>
</dbReference>
<evidence type="ECO:0000256" key="1">
    <source>
        <dbReference type="ARBA" id="ARBA00004651"/>
    </source>
</evidence>
<reference evidence="8" key="1">
    <citation type="journal article" date="2019" name="Int. J. Syst. Evol. Microbiol.">
        <title>The Global Catalogue of Microorganisms (GCM) 10K type strain sequencing project: providing services to taxonomists for standard genome sequencing and annotation.</title>
        <authorList>
            <consortium name="The Broad Institute Genomics Platform"/>
            <consortium name="The Broad Institute Genome Sequencing Center for Infectious Disease"/>
            <person name="Wu L."/>
            <person name="Ma J."/>
        </authorList>
    </citation>
    <scope>NUCLEOTIDE SEQUENCE [LARGE SCALE GENOMIC DNA]</scope>
    <source>
        <strain evidence="8">TBRC 1826</strain>
    </source>
</reference>
<organism evidence="7 8">
    <name type="scientific">Nocardiopsis sediminis</name>
    <dbReference type="NCBI Taxonomy" id="1778267"/>
    <lineage>
        <taxon>Bacteria</taxon>
        <taxon>Bacillati</taxon>
        <taxon>Actinomycetota</taxon>
        <taxon>Actinomycetes</taxon>
        <taxon>Streptosporangiales</taxon>
        <taxon>Nocardiopsidaceae</taxon>
        <taxon>Nocardiopsis</taxon>
    </lineage>
</organism>
<keyword evidence="3 5" id="KW-1133">Transmembrane helix</keyword>
<dbReference type="PROSITE" id="PS50850">
    <property type="entry name" value="MFS"/>
    <property type="match status" value="1"/>
</dbReference>
<feature type="non-terminal residue" evidence="7">
    <location>
        <position position="1"/>
    </location>
</feature>
<evidence type="ECO:0000256" key="2">
    <source>
        <dbReference type="ARBA" id="ARBA00022692"/>
    </source>
</evidence>
<feature type="transmembrane region" description="Helical" evidence="5">
    <location>
        <begin position="32"/>
        <end position="53"/>
    </location>
</feature>
<keyword evidence="8" id="KW-1185">Reference proteome</keyword>
<evidence type="ECO:0000313" key="8">
    <source>
        <dbReference type="Proteomes" id="UP001595847"/>
    </source>
</evidence>
<sequence length="64" mass="6124">GSAAGAINAFWQLGSVTVPAVIGPVFASTGSFFAAFAALAAGPLLGAVVALFIRERSTDAAGGG</sequence>
<dbReference type="InterPro" id="IPR036259">
    <property type="entry name" value="MFS_trans_sf"/>
</dbReference>
<feature type="domain" description="Major facilitator superfamily (MFS) profile" evidence="6">
    <location>
        <begin position="1"/>
        <end position="58"/>
    </location>
</feature>
<evidence type="ECO:0000256" key="5">
    <source>
        <dbReference type="SAM" id="Phobius"/>
    </source>
</evidence>
<keyword evidence="2 5" id="KW-0812">Transmembrane</keyword>
<evidence type="ECO:0000313" key="7">
    <source>
        <dbReference type="EMBL" id="MFC3997427.1"/>
    </source>
</evidence>
<dbReference type="EMBL" id="JBHSBH010000010">
    <property type="protein sequence ID" value="MFC3997427.1"/>
    <property type="molecule type" value="Genomic_DNA"/>
</dbReference>
<comment type="subcellular location">
    <subcellularLocation>
        <location evidence="1">Cell membrane</location>
        <topology evidence="1">Multi-pass membrane protein</topology>
    </subcellularLocation>
</comment>
<proteinExistence type="predicted"/>
<protein>
    <recommendedName>
        <fullName evidence="6">Major facilitator superfamily (MFS) profile domain-containing protein</fullName>
    </recommendedName>
</protein>
<dbReference type="SUPFAM" id="SSF103473">
    <property type="entry name" value="MFS general substrate transporter"/>
    <property type="match status" value="1"/>
</dbReference>
<evidence type="ECO:0000256" key="4">
    <source>
        <dbReference type="ARBA" id="ARBA00023136"/>
    </source>
</evidence>
<dbReference type="InterPro" id="IPR020846">
    <property type="entry name" value="MFS_dom"/>
</dbReference>
<accession>A0ABV8FNK1</accession>
<comment type="caution">
    <text evidence="7">The sequence shown here is derived from an EMBL/GenBank/DDBJ whole genome shotgun (WGS) entry which is preliminary data.</text>
</comment>
<keyword evidence="4 5" id="KW-0472">Membrane</keyword>
<name>A0ABV8FNK1_9ACTN</name>